<feature type="transmembrane region" description="Helical" evidence="10">
    <location>
        <begin position="281"/>
        <end position="301"/>
    </location>
</feature>
<dbReference type="InterPro" id="IPR017452">
    <property type="entry name" value="GPCR_Rhodpsn_7TM"/>
</dbReference>
<reference evidence="13 14" key="1">
    <citation type="submission" date="2022-05" db="EMBL/GenBank/DDBJ databases">
        <authorList>
            <consortium name="Genoscope - CEA"/>
            <person name="William W."/>
        </authorList>
    </citation>
    <scope>NUCLEOTIDE SEQUENCE [LARGE SCALE GENOMIC DNA]</scope>
</reference>
<feature type="domain" description="PLAT" evidence="11">
    <location>
        <begin position="40"/>
        <end position="167"/>
    </location>
</feature>
<dbReference type="CDD" id="cd00637">
    <property type="entry name" value="7tm_classA_rhodopsin-like"/>
    <property type="match status" value="1"/>
</dbReference>
<name>A0ABN8N5N9_9CNID</name>
<evidence type="ECO:0000256" key="10">
    <source>
        <dbReference type="SAM" id="Phobius"/>
    </source>
</evidence>
<evidence type="ECO:0000256" key="6">
    <source>
        <dbReference type="ARBA" id="ARBA00023170"/>
    </source>
</evidence>
<evidence type="ECO:0000313" key="13">
    <source>
        <dbReference type="EMBL" id="CAH3039508.1"/>
    </source>
</evidence>
<keyword evidence="3 10" id="KW-1133">Transmembrane helix</keyword>
<dbReference type="SUPFAM" id="SSF81321">
    <property type="entry name" value="Family A G protein-coupled receptor-like"/>
    <property type="match status" value="1"/>
</dbReference>
<dbReference type="InterPro" id="IPR001024">
    <property type="entry name" value="PLAT/LH2_dom"/>
</dbReference>
<proteinExistence type="inferred from homology"/>
<dbReference type="PROSITE" id="PS50095">
    <property type="entry name" value="PLAT"/>
    <property type="match status" value="1"/>
</dbReference>
<dbReference type="PRINTS" id="PR00237">
    <property type="entry name" value="GPCRRHODOPSN"/>
</dbReference>
<dbReference type="Proteomes" id="UP001159405">
    <property type="component" value="Unassembled WGS sequence"/>
</dbReference>
<feature type="transmembrane region" description="Helical" evidence="10">
    <location>
        <begin position="407"/>
        <end position="431"/>
    </location>
</feature>
<comment type="similarity">
    <text evidence="9">Belongs to the G-protein coupled receptor 1 family.</text>
</comment>
<comment type="caution">
    <text evidence="13">The sequence shown here is derived from an EMBL/GenBank/DDBJ whole genome shotgun (WGS) entry which is preliminary data.</text>
</comment>
<evidence type="ECO:0000256" key="2">
    <source>
        <dbReference type="ARBA" id="ARBA00022692"/>
    </source>
</evidence>
<accession>A0ABN8N5N9</accession>
<dbReference type="InterPro" id="IPR036392">
    <property type="entry name" value="PLAT/LH2_dom_sf"/>
</dbReference>
<dbReference type="InterPro" id="IPR050125">
    <property type="entry name" value="GPCR_opsins"/>
</dbReference>
<keyword evidence="2 9" id="KW-0812">Transmembrane</keyword>
<keyword evidence="14" id="KW-1185">Reference proteome</keyword>
<sequence length="558" mass="63135">MPSEGKNNLIRASLEKISPLKPFPKVGFHNWLKKFKWYTAKYTVSVKTGKKWGAGTDARVWIKLFGTKGETAYMELDCAKALGPNKNTNCFERKQNPDKFEVQGKDIGIPARFYLKRDDGGKGADWYVDWIQVDDFPKVDVLQDVKKPNQVYLRTFCKRPDNGKFQSWYSDELTAENAITAFAKADKTAALLTTQCCCLFINLTFYVNELEIKKVLKMSSVDENQLDARAALVEELATRSTAVIIIEVISVIVIGLIGFCGNLLIVMVIFKTSSLRTMSNYYIVSLSVIDLFISLFTLLFVPVVGIEGSWLFSASACQFQGFATAMLATASIYTMTLISVNRYFVMFTLNLHRTRFTKKNVCISIVSAWILASNFPLSYVLQGHRFYFHPGKAICIFDVSKLKILHAALTALLNVLCPYMIISFCYFKIYLKLKRHNAQLRHQVGSPVSRNAPWRISVKEIRITKILFAIILAFTVCWFPFVIINILGLVYGPFFAPRQVYVFYSFMAGSSASFSPIIYGTLNKDVRREIIKLLKKLQCSSKITPIVNHGRPLGNLGP</sequence>
<dbReference type="PANTHER" id="PTHR24240">
    <property type="entry name" value="OPSIN"/>
    <property type="match status" value="1"/>
</dbReference>
<dbReference type="PROSITE" id="PS00237">
    <property type="entry name" value="G_PROTEIN_RECEP_F1_1"/>
    <property type="match status" value="1"/>
</dbReference>
<dbReference type="InterPro" id="IPR000276">
    <property type="entry name" value="GPCR_Rhodpsn"/>
</dbReference>
<feature type="transmembrane region" description="Helical" evidence="10">
    <location>
        <begin position="242"/>
        <end position="269"/>
    </location>
</feature>
<keyword evidence="6 9" id="KW-0675">Receptor</keyword>
<dbReference type="Pfam" id="PF01477">
    <property type="entry name" value="PLAT"/>
    <property type="match status" value="1"/>
</dbReference>
<dbReference type="SUPFAM" id="SSF49723">
    <property type="entry name" value="Lipase/lipooxygenase domain (PLAT/LH2 domain)"/>
    <property type="match status" value="1"/>
</dbReference>
<feature type="domain" description="G-protein coupled receptors family 1 profile" evidence="12">
    <location>
        <begin position="261"/>
        <end position="519"/>
    </location>
</feature>
<dbReference type="Gene3D" id="2.40.180.10">
    <property type="entry name" value="Catalase core domain"/>
    <property type="match status" value="1"/>
</dbReference>
<evidence type="ECO:0000259" key="11">
    <source>
        <dbReference type="PROSITE" id="PS50095"/>
    </source>
</evidence>
<organism evidence="13 14">
    <name type="scientific">Porites lobata</name>
    <dbReference type="NCBI Taxonomy" id="104759"/>
    <lineage>
        <taxon>Eukaryota</taxon>
        <taxon>Metazoa</taxon>
        <taxon>Cnidaria</taxon>
        <taxon>Anthozoa</taxon>
        <taxon>Hexacorallia</taxon>
        <taxon>Scleractinia</taxon>
        <taxon>Fungiina</taxon>
        <taxon>Poritidae</taxon>
        <taxon>Porites</taxon>
    </lineage>
</organism>
<comment type="caution">
    <text evidence="8">Lacks conserved residue(s) required for the propagation of feature annotation.</text>
</comment>
<evidence type="ECO:0000256" key="9">
    <source>
        <dbReference type="RuleBase" id="RU000688"/>
    </source>
</evidence>
<dbReference type="Gene3D" id="1.20.1070.10">
    <property type="entry name" value="Rhodopsin 7-helix transmembrane proteins"/>
    <property type="match status" value="1"/>
</dbReference>
<evidence type="ECO:0000256" key="1">
    <source>
        <dbReference type="ARBA" id="ARBA00004141"/>
    </source>
</evidence>
<evidence type="ECO:0000259" key="12">
    <source>
        <dbReference type="PROSITE" id="PS50262"/>
    </source>
</evidence>
<gene>
    <name evidence="13" type="ORF">PLOB_00042730</name>
</gene>
<comment type="subcellular location">
    <subcellularLocation>
        <location evidence="1">Membrane</location>
        <topology evidence="1">Multi-pass membrane protein</topology>
    </subcellularLocation>
</comment>
<keyword evidence="7 9" id="KW-0807">Transducer</keyword>
<dbReference type="SMART" id="SM00308">
    <property type="entry name" value="LH2"/>
    <property type="match status" value="1"/>
</dbReference>
<evidence type="ECO:0000256" key="5">
    <source>
        <dbReference type="ARBA" id="ARBA00023136"/>
    </source>
</evidence>
<feature type="transmembrane region" description="Helical" evidence="10">
    <location>
        <begin position="501"/>
        <end position="522"/>
    </location>
</feature>
<evidence type="ECO:0000256" key="7">
    <source>
        <dbReference type="ARBA" id="ARBA00023224"/>
    </source>
</evidence>
<dbReference type="EMBL" id="CALNXK010000007">
    <property type="protein sequence ID" value="CAH3039508.1"/>
    <property type="molecule type" value="Genomic_DNA"/>
</dbReference>
<feature type="transmembrane region" description="Helical" evidence="10">
    <location>
        <begin position="321"/>
        <end position="340"/>
    </location>
</feature>
<feature type="transmembrane region" description="Helical" evidence="10">
    <location>
        <begin position="361"/>
        <end position="381"/>
    </location>
</feature>
<evidence type="ECO:0000256" key="4">
    <source>
        <dbReference type="ARBA" id="ARBA00023040"/>
    </source>
</evidence>
<keyword evidence="5 10" id="KW-0472">Membrane</keyword>
<evidence type="ECO:0000313" key="14">
    <source>
        <dbReference type="Proteomes" id="UP001159405"/>
    </source>
</evidence>
<dbReference type="Pfam" id="PF00001">
    <property type="entry name" value="7tm_1"/>
    <property type="match status" value="1"/>
</dbReference>
<keyword evidence="4 9" id="KW-0297">G-protein coupled receptor</keyword>
<protein>
    <submittedName>
        <fullName evidence="13">Uncharacterized protein</fullName>
    </submittedName>
</protein>
<evidence type="ECO:0000256" key="8">
    <source>
        <dbReference type="PROSITE-ProRule" id="PRU00152"/>
    </source>
</evidence>
<dbReference type="PROSITE" id="PS50262">
    <property type="entry name" value="G_PROTEIN_RECEP_F1_2"/>
    <property type="match status" value="1"/>
</dbReference>
<evidence type="ECO:0000256" key="3">
    <source>
        <dbReference type="ARBA" id="ARBA00022989"/>
    </source>
</evidence>
<feature type="transmembrane region" description="Helical" evidence="10">
    <location>
        <begin position="466"/>
        <end position="489"/>
    </location>
</feature>